<protein>
    <submittedName>
        <fullName evidence="1">Uncharacterized protein</fullName>
    </submittedName>
</protein>
<evidence type="ECO:0000313" key="1">
    <source>
        <dbReference type="EMBL" id="KAF9421760.1"/>
    </source>
</evidence>
<dbReference type="Proteomes" id="UP000648187">
    <property type="component" value="Unassembled WGS sequence"/>
</dbReference>
<comment type="caution">
    <text evidence="1">The sequence shown here is derived from an EMBL/GenBank/DDBJ whole genome shotgun (WGS) entry which is preliminary data.</text>
</comment>
<accession>A0A835GNG9</accession>
<sequence length="70" mass="8469">MDSNRRRRRDYEGIDEAPWRSYWRDGQRAVLDTGSAIVRSLYRGGRRVYRYAQHNAQPWRSLCEYLSNKC</sequence>
<keyword evidence="2" id="KW-1185">Reference proteome</keyword>
<organism evidence="1 2">
    <name type="scientific">Spodoptera exigua</name>
    <name type="common">Beet armyworm</name>
    <name type="synonym">Noctua fulgens</name>
    <dbReference type="NCBI Taxonomy" id="7107"/>
    <lineage>
        <taxon>Eukaryota</taxon>
        <taxon>Metazoa</taxon>
        <taxon>Ecdysozoa</taxon>
        <taxon>Arthropoda</taxon>
        <taxon>Hexapoda</taxon>
        <taxon>Insecta</taxon>
        <taxon>Pterygota</taxon>
        <taxon>Neoptera</taxon>
        <taxon>Endopterygota</taxon>
        <taxon>Lepidoptera</taxon>
        <taxon>Glossata</taxon>
        <taxon>Ditrysia</taxon>
        <taxon>Noctuoidea</taxon>
        <taxon>Noctuidae</taxon>
        <taxon>Amphipyrinae</taxon>
        <taxon>Spodoptera</taxon>
    </lineage>
</organism>
<proteinExistence type="predicted"/>
<evidence type="ECO:0000313" key="2">
    <source>
        <dbReference type="Proteomes" id="UP000648187"/>
    </source>
</evidence>
<dbReference type="EMBL" id="JACKWZ010000022">
    <property type="protein sequence ID" value="KAF9421760.1"/>
    <property type="molecule type" value="Genomic_DNA"/>
</dbReference>
<dbReference type="AlphaFoldDB" id="A0A835GNG9"/>
<name>A0A835GNG9_SPOEX</name>
<reference evidence="1" key="1">
    <citation type="submission" date="2020-08" db="EMBL/GenBank/DDBJ databases">
        <title>Spodoptera exigua strain:BAW_Kor-Di-RS1 Genome sequencing and assembly.</title>
        <authorList>
            <person name="Kim J."/>
            <person name="Nam H.Y."/>
            <person name="Kwon M."/>
            <person name="Choi J.H."/>
            <person name="Cho S.R."/>
            <person name="Kim G.-H."/>
        </authorList>
    </citation>
    <scope>NUCLEOTIDE SEQUENCE</scope>
    <source>
        <strain evidence="1">BAW_Kor-Di-RS1</strain>
        <tissue evidence="1">Whole-body</tissue>
    </source>
</reference>
<gene>
    <name evidence="1" type="ORF">HW555_002441</name>
</gene>